<name>A0A4Y1QYW5_PRUDU</name>
<gene>
    <name evidence="4" type="ORF">ALMOND_2B028250</name>
    <name evidence="3" type="ORF">Prudu_006048</name>
</gene>
<dbReference type="PANTHER" id="PTHR33142:SF13">
    <property type="entry name" value="CYCLIN-DEPENDENT PROTEIN KINASE INHIBITOR SMR1"/>
    <property type="match status" value="1"/>
</dbReference>
<dbReference type="EMBL" id="AP019298">
    <property type="protein sequence ID" value="BBG97049.1"/>
    <property type="molecule type" value="Genomic_DNA"/>
</dbReference>
<sequence length="112" mass="12609">MATGLDFCQDLPNPRFLTIKISTPKAQQPLSLHDHDALDEVVHGCRTPTSKEHKIPTVVTCPPAPRKPARRAASSCKRKLQFFETANQDEVEDFFRSSFLINSRVKRSCPCT</sequence>
<keyword evidence="2" id="KW-0131">Cell cycle</keyword>
<dbReference type="EMBL" id="CABIKO010000045">
    <property type="protein sequence ID" value="VVA20549.1"/>
    <property type="molecule type" value="Genomic_DNA"/>
</dbReference>
<dbReference type="OMA" id="NIGAMAQ"/>
<dbReference type="GO" id="GO:0032875">
    <property type="term" value="P:regulation of DNA endoreduplication"/>
    <property type="evidence" value="ECO:0007669"/>
    <property type="project" value="InterPro"/>
</dbReference>
<reference evidence="3" key="1">
    <citation type="journal article" date="2019" name="Science">
        <title>Mutation of a bHLH transcription factor allowed almond domestication.</title>
        <authorList>
            <person name="Sanchez-Perez R."/>
            <person name="Pavan S."/>
            <person name="Mazzeo R."/>
            <person name="Moldovan C."/>
            <person name="Aiese Cigliano R."/>
            <person name="Del Cueto J."/>
            <person name="Ricciardi F."/>
            <person name="Lotti C."/>
            <person name="Ricciardi L."/>
            <person name="Dicenta F."/>
            <person name="Lopez-Marques R.L."/>
            <person name="Lindberg Moller B."/>
        </authorList>
    </citation>
    <scope>NUCLEOTIDE SEQUENCE</scope>
</reference>
<accession>A0A4Y1QYW5</accession>
<dbReference type="GO" id="GO:0004860">
    <property type="term" value="F:protein kinase inhibitor activity"/>
    <property type="evidence" value="ECO:0007669"/>
    <property type="project" value="UniProtKB-KW"/>
</dbReference>
<proteinExistence type="predicted"/>
<dbReference type="Gramene" id="VVA20549">
    <property type="protein sequence ID" value="VVA20549"/>
    <property type="gene ID" value="Prudul26B028250"/>
</dbReference>
<dbReference type="AlphaFoldDB" id="A0A4Y1QYW5"/>
<evidence type="ECO:0000256" key="2">
    <source>
        <dbReference type="ARBA" id="ARBA00023306"/>
    </source>
</evidence>
<evidence type="ECO:0000313" key="4">
    <source>
        <dbReference type="EMBL" id="VVA20549.1"/>
    </source>
</evidence>
<reference evidence="5" key="3">
    <citation type="journal article" date="2020" name="Plant J.">
        <title>Transposons played a major role in the diversification between the closely related almond and peach genomes: results from the almond genome sequence.</title>
        <authorList>
            <person name="Alioto T."/>
            <person name="Alexiou K.G."/>
            <person name="Bardil A."/>
            <person name="Barteri F."/>
            <person name="Castanera R."/>
            <person name="Cruz F."/>
            <person name="Dhingra A."/>
            <person name="Duval H."/>
            <person name="Fernandez I Marti A."/>
            <person name="Frias L."/>
            <person name="Galan B."/>
            <person name="Garcia J.L."/>
            <person name="Howad W."/>
            <person name="Gomez-Garrido J."/>
            <person name="Gut M."/>
            <person name="Julca I."/>
            <person name="Morata J."/>
            <person name="Puigdomenech P."/>
            <person name="Ribeca P."/>
            <person name="Rubio Cabetas M.J."/>
            <person name="Vlasova A."/>
            <person name="Wirthensohn M."/>
            <person name="Garcia-Mas J."/>
            <person name="Gabaldon T."/>
            <person name="Casacuberta J.M."/>
            <person name="Arus P."/>
        </authorList>
    </citation>
    <scope>NUCLEOTIDE SEQUENCE [LARGE SCALE GENOMIC DNA]</scope>
    <source>
        <strain evidence="5">cv. Texas</strain>
    </source>
</reference>
<dbReference type="PANTHER" id="PTHR33142">
    <property type="entry name" value="CYCLIN-DEPENDENT PROTEIN KINASE INHIBITOR SMR13"/>
    <property type="match status" value="1"/>
</dbReference>
<evidence type="ECO:0000256" key="1">
    <source>
        <dbReference type="ARBA" id="ARBA00023013"/>
    </source>
</evidence>
<protein>
    <submittedName>
        <fullName evidence="4">PREDICTED: cyclin-dependent kinase inhibitor</fullName>
    </submittedName>
</protein>
<dbReference type="InterPro" id="IPR040389">
    <property type="entry name" value="SMR"/>
</dbReference>
<keyword evidence="1" id="KW-0649">Protein kinase inhibitor</keyword>
<dbReference type="InParanoid" id="A0A4Y1QYW5"/>
<evidence type="ECO:0000313" key="3">
    <source>
        <dbReference type="EMBL" id="BBG97049.1"/>
    </source>
</evidence>
<dbReference type="Proteomes" id="UP000327085">
    <property type="component" value="Chromosome 2"/>
</dbReference>
<dbReference type="FunCoup" id="A0A4Y1QYW5">
    <property type="interactions" value="15"/>
</dbReference>
<reference evidence="4" key="2">
    <citation type="submission" date="2019-07" db="EMBL/GenBank/DDBJ databases">
        <authorList>
            <person name="Alioto T."/>
            <person name="Alioto T."/>
            <person name="Gomez Garrido J."/>
        </authorList>
    </citation>
    <scope>NUCLEOTIDE SEQUENCE</scope>
</reference>
<organism evidence="3">
    <name type="scientific">Prunus dulcis</name>
    <name type="common">Almond</name>
    <name type="synonym">Amygdalus dulcis</name>
    <dbReference type="NCBI Taxonomy" id="3755"/>
    <lineage>
        <taxon>Eukaryota</taxon>
        <taxon>Viridiplantae</taxon>
        <taxon>Streptophyta</taxon>
        <taxon>Embryophyta</taxon>
        <taxon>Tracheophyta</taxon>
        <taxon>Spermatophyta</taxon>
        <taxon>Magnoliopsida</taxon>
        <taxon>eudicotyledons</taxon>
        <taxon>Gunneridae</taxon>
        <taxon>Pentapetalae</taxon>
        <taxon>rosids</taxon>
        <taxon>fabids</taxon>
        <taxon>Rosales</taxon>
        <taxon>Rosaceae</taxon>
        <taxon>Amygdaloideae</taxon>
        <taxon>Amygdaleae</taxon>
        <taxon>Prunus</taxon>
    </lineage>
</organism>
<evidence type="ECO:0000313" key="5">
    <source>
        <dbReference type="Proteomes" id="UP000327085"/>
    </source>
</evidence>